<dbReference type="HOGENOM" id="CLU_2034119_0_0_7"/>
<reference evidence="1 2" key="1">
    <citation type="journal article" date="2012" name="J. Bacteriol.">
        <title>Complete Genome Sequence of the Fruiting Myxobacterium Corallococcus coralloides DSM 2259.</title>
        <authorList>
            <person name="Huntley S."/>
            <person name="Zhang Y."/>
            <person name="Treuner-Lange A."/>
            <person name="Kneip S."/>
            <person name="Sensen C.W."/>
            <person name="Sogaard-Andersen L."/>
        </authorList>
    </citation>
    <scope>NUCLEOTIDE SEQUENCE [LARGE SCALE GENOMIC DNA]</scope>
    <source>
        <strain evidence="2">ATCC 25202 / DSM 2259 / NBRC 100086 / M2</strain>
    </source>
</reference>
<proteinExistence type="predicted"/>
<protein>
    <submittedName>
        <fullName evidence="1">Uncharacterized protein</fullName>
    </submittedName>
</protein>
<keyword evidence="2" id="KW-1185">Reference proteome</keyword>
<organism evidence="1 2">
    <name type="scientific">Corallococcus coralloides (strain ATCC 25202 / DSM 2259 / NBRC 100086 / M2)</name>
    <name type="common">Myxococcus coralloides</name>
    <dbReference type="NCBI Taxonomy" id="1144275"/>
    <lineage>
        <taxon>Bacteria</taxon>
        <taxon>Pseudomonadati</taxon>
        <taxon>Myxococcota</taxon>
        <taxon>Myxococcia</taxon>
        <taxon>Myxococcales</taxon>
        <taxon>Cystobacterineae</taxon>
        <taxon>Myxococcaceae</taxon>
        <taxon>Corallococcus</taxon>
    </lineage>
</organism>
<evidence type="ECO:0000313" key="2">
    <source>
        <dbReference type="Proteomes" id="UP000007587"/>
    </source>
</evidence>
<dbReference type="EMBL" id="CP003389">
    <property type="protein sequence ID" value="AFE07190.1"/>
    <property type="molecule type" value="Genomic_DNA"/>
</dbReference>
<dbReference type="InParanoid" id="H8N120"/>
<dbReference type="KEGG" id="ccx:COCOR_06876"/>
<dbReference type="AlphaFoldDB" id="H8N120"/>
<evidence type="ECO:0000313" key="1">
    <source>
        <dbReference type="EMBL" id="AFE07190.1"/>
    </source>
</evidence>
<dbReference type="STRING" id="1144275.COCOR_06876"/>
<accession>H8N120</accession>
<name>H8N120_CORCM</name>
<reference evidence="2" key="2">
    <citation type="submission" date="2012-03" db="EMBL/GenBank/DDBJ databases">
        <title>Genome sequence of the fruiting myxobacterium Corallococcus coralloides DSM 2259.</title>
        <authorList>
            <person name="Huntley S."/>
            <person name="Zhang Y."/>
            <person name="Treuner-Lange A."/>
            <person name="Sensen C.W."/>
            <person name="Sogaard-Andersen L."/>
        </authorList>
    </citation>
    <scope>NUCLEOTIDE SEQUENCE [LARGE SCALE GENOMIC DNA]</scope>
    <source>
        <strain evidence="2">ATCC 25202 / DSM 2259 / NBRC 100086 / M2</strain>
    </source>
</reference>
<gene>
    <name evidence="1" type="ordered locus">COCOR_06876</name>
</gene>
<dbReference type="Proteomes" id="UP000007587">
    <property type="component" value="Chromosome"/>
</dbReference>
<sequence length="121" mass="13175">MLFDAVAGSRFDSEPLRALESGLSDYFVCSHGGNPRLGHRSGAVWSAREGPDHPYIRALDHRRGFNELASDATHWDIGEVWGAAFWELRVLLGQSTVDRALAAAWQGLGDAAPTPDSRGED</sequence>